<dbReference type="OrthoDB" id="9806121at2"/>
<dbReference type="GO" id="GO:0046872">
    <property type="term" value="F:metal ion binding"/>
    <property type="evidence" value="ECO:0007669"/>
    <property type="project" value="UniProtKB-KW"/>
</dbReference>
<reference evidence="4" key="1">
    <citation type="submission" date="2018-11" db="EMBL/GenBank/DDBJ databases">
        <title>Shewanella sp. M2.</title>
        <authorList>
            <person name="Hwang Y.J."/>
            <person name="Hwang C.Y."/>
        </authorList>
    </citation>
    <scope>NUCLEOTIDE SEQUENCE [LARGE SCALE GENOMIC DNA]</scope>
    <source>
        <strain evidence="4">LMG 19866</strain>
    </source>
</reference>
<dbReference type="InterPro" id="IPR014710">
    <property type="entry name" value="RmlC-like_jellyroll"/>
</dbReference>
<dbReference type="EMBL" id="CP034015">
    <property type="protein sequence ID" value="AZG75168.1"/>
    <property type="molecule type" value="Genomic_DNA"/>
</dbReference>
<dbReference type="InterPro" id="IPR051610">
    <property type="entry name" value="GPI/OXD"/>
</dbReference>
<proteinExistence type="predicted"/>
<evidence type="ECO:0000313" key="4">
    <source>
        <dbReference type="Proteomes" id="UP000278035"/>
    </source>
</evidence>
<dbReference type="Gene3D" id="2.60.120.10">
    <property type="entry name" value="Jelly Rolls"/>
    <property type="match status" value="1"/>
</dbReference>
<evidence type="ECO:0000256" key="1">
    <source>
        <dbReference type="ARBA" id="ARBA00022723"/>
    </source>
</evidence>
<dbReference type="AlphaFoldDB" id="A0A3G8M2N0"/>
<name>A0A3G8M2N0_9GAMM</name>
<dbReference type="Proteomes" id="UP000278035">
    <property type="component" value="Chromosome"/>
</dbReference>
<dbReference type="PANTHER" id="PTHR35848:SF6">
    <property type="entry name" value="CUPIN TYPE-2 DOMAIN-CONTAINING PROTEIN"/>
    <property type="match status" value="1"/>
</dbReference>
<gene>
    <name evidence="3" type="ORF">EGC82_11130</name>
</gene>
<keyword evidence="1" id="KW-0479">Metal-binding</keyword>
<evidence type="ECO:0000259" key="2">
    <source>
        <dbReference type="Pfam" id="PF07883"/>
    </source>
</evidence>
<dbReference type="SUPFAM" id="SSF51182">
    <property type="entry name" value="RmlC-like cupins"/>
    <property type="match status" value="1"/>
</dbReference>
<protein>
    <submittedName>
        <fullName evidence="3">Cupin domain-containing protein</fullName>
    </submittedName>
</protein>
<dbReference type="KEGG" id="slj:EGC82_11130"/>
<accession>A0A3G8M2N0</accession>
<keyword evidence="4" id="KW-1185">Reference proteome</keyword>
<dbReference type="InterPro" id="IPR011051">
    <property type="entry name" value="RmlC_Cupin_sf"/>
</dbReference>
<sequence length="136" mass="14941">MGAMILSSFTMSSMSYANDDIKPEITSTIVSHADSHITQYDGSVFNTYFYGDTSESTNVISGVAVIEPNNEIHPTHQHEGEEFLMILEGQGTWSLDGKESPAKQGDMLYVAAGVMHGIFNSGTKPLKFVVIRYKNK</sequence>
<feature type="domain" description="Cupin type-2" evidence="2">
    <location>
        <begin position="64"/>
        <end position="131"/>
    </location>
</feature>
<organism evidence="3 4">
    <name type="scientific">Shewanella livingstonensis</name>
    <dbReference type="NCBI Taxonomy" id="150120"/>
    <lineage>
        <taxon>Bacteria</taxon>
        <taxon>Pseudomonadati</taxon>
        <taxon>Pseudomonadota</taxon>
        <taxon>Gammaproteobacteria</taxon>
        <taxon>Alteromonadales</taxon>
        <taxon>Shewanellaceae</taxon>
        <taxon>Shewanella</taxon>
    </lineage>
</organism>
<evidence type="ECO:0000313" key="3">
    <source>
        <dbReference type="EMBL" id="AZG75168.1"/>
    </source>
</evidence>
<dbReference type="InterPro" id="IPR013096">
    <property type="entry name" value="Cupin_2"/>
</dbReference>
<dbReference type="PANTHER" id="PTHR35848">
    <property type="entry name" value="OXALATE-BINDING PROTEIN"/>
    <property type="match status" value="1"/>
</dbReference>
<dbReference type="Pfam" id="PF07883">
    <property type="entry name" value="Cupin_2"/>
    <property type="match status" value="1"/>
</dbReference>